<name>A0AAV3YDE7_9GAST</name>
<proteinExistence type="predicted"/>
<gene>
    <name evidence="2" type="ORF">PoB_000697800</name>
</gene>
<dbReference type="Proteomes" id="UP000735302">
    <property type="component" value="Unassembled WGS sequence"/>
</dbReference>
<comment type="caution">
    <text evidence="2">The sequence shown here is derived from an EMBL/GenBank/DDBJ whole genome shotgun (WGS) entry which is preliminary data.</text>
</comment>
<keyword evidence="1" id="KW-0732">Signal</keyword>
<evidence type="ECO:0000256" key="1">
    <source>
        <dbReference type="SAM" id="SignalP"/>
    </source>
</evidence>
<protein>
    <recommendedName>
        <fullName evidence="4">SMB domain-containing protein</fullName>
    </recommendedName>
</protein>
<feature type="chain" id="PRO_5043326949" description="SMB domain-containing protein" evidence="1">
    <location>
        <begin position="28"/>
        <end position="390"/>
    </location>
</feature>
<organism evidence="2 3">
    <name type="scientific">Plakobranchus ocellatus</name>
    <dbReference type="NCBI Taxonomy" id="259542"/>
    <lineage>
        <taxon>Eukaryota</taxon>
        <taxon>Metazoa</taxon>
        <taxon>Spiralia</taxon>
        <taxon>Lophotrochozoa</taxon>
        <taxon>Mollusca</taxon>
        <taxon>Gastropoda</taxon>
        <taxon>Heterobranchia</taxon>
        <taxon>Euthyneura</taxon>
        <taxon>Panpulmonata</taxon>
        <taxon>Sacoglossa</taxon>
        <taxon>Placobranchoidea</taxon>
        <taxon>Plakobranchidae</taxon>
        <taxon>Plakobranchus</taxon>
    </lineage>
</organism>
<sequence>MAKKTGFIPASLSWLYICVFVPLLSEAADYSPPWSYHTEHWEDFHIRHCGMVCDKGSLFHLYKNICTWPKCFQCDCHSSCSLLDTCCPQRSVLPDGSFVKKEKKASFSDSLPSSPEHMTCTTVPYSSSTYLQVVSCPSRGMNANYVHINSETKKTLPNIDSNELCTRNMNNETNFSFFVPYVDIHSGLVFKNKFCALCNGYLLGSTETLSDSYRNKTVLPWQLVVKCSHYQLLFMFVSQKKFVDAAAADYRQCSVSYKKAPTNRQPRSCFPNAPKDYDKSTCEEPTRSLCHKLNNTYLSLSGYKNIFCFICQGLEPKHQNCMETFITSAQVEIMSRGFRKDPPPPLSLLLGVSKYKITQEDKQLECNGSNEWMDDNVSTKESYRERLLVF</sequence>
<evidence type="ECO:0008006" key="4">
    <source>
        <dbReference type="Google" id="ProtNLM"/>
    </source>
</evidence>
<feature type="signal peptide" evidence="1">
    <location>
        <begin position="1"/>
        <end position="27"/>
    </location>
</feature>
<evidence type="ECO:0000313" key="3">
    <source>
        <dbReference type="Proteomes" id="UP000735302"/>
    </source>
</evidence>
<evidence type="ECO:0000313" key="2">
    <source>
        <dbReference type="EMBL" id="GFN80472.1"/>
    </source>
</evidence>
<dbReference type="AlphaFoldDB" id="A0AAV3YDE7"/>
<accession>A0AAV3YDE7</accession>
<reference evidence="2 3" key="1">
    <citation type="journal article" date="2021" name="Elife">
        <title>Chloroplast acquisition without the gene transfer in kleptoplastic sea slugs, Plakobranchus ocellatus.</title>
        <authorList>
            <person name="Maeda T."/>
            <person name="Takahashi S."/>
            <person name="Yoshida T."/>
            <person name="Shimamura S."/>
            <person name="Takaki Y."/>
            <person name="Nagai Y."/>
            <person name="Toyoda A."/>
            <person name="Suzuki Y."/>
            <person name="Arimoto A."/>
            <person name="Ishii H."/>
            <person name="Satoh N."/>
            <person name="Nishiyama T."/>
            <person name="Hasebe M."/>
            <person name="Maruyama T."/>
            <person name="Minagawa J."/>
            <person name="Obokata J."/>
            <person name="Shigenobu S."/>
        </authorList>
    </citation>
    <scope>NUCLEOTIDE SEQUENCE [LARGE SCALE GENOMIC DNA]</scope>
</reference>
<dbReference type="EMBL" id="BLXT01000825">
    <property type="protein sequence ID" value="GFN80472.1"/>
    <property type="molecule type" value="Genomic_DNA"/>
</dbReference>
<keyword evidence="3" id="KW-1185">Reference proteome</keyword>